<dbReference type="EMBL" id="OX291494">
    <property type="protein sequence ID" value="CAI1904069.1"/>
    <property type="molecule type" value="Genomic_DNA"/>
</dbReference>
<reference evidence="3" key="1">
    <citation type="submission" date="2022-08" db="EMBL/GenBank/DDBJ databases">
        <authorList>
            <person name="Byrne P K."/>
        </authorList>
    </citation>
    <scope>NUCLEOTIDE SEQUENCE</scope>
    <source>
        <strain evidence="3">UCD650</strain>
    </source>
</reference>
<proteinExistence type="predicted"/>
<feature type="transmembrane region" description="Helical" evidence="2">
    <location>
        <begin position="62"/>
        <end position="80"/>
    </location>
</feature>
<dbReference type="Proteomes" id="UP001152964">
    <property type="component" value="Chromosome 4"/>
</dbReference>
<feature type="region of interest" description="Disordered" evidence="1">
    <location>
        <begin position="119"/>
        <end position="149"/>
    </location>
</feature>
<keyword evidence="4" id="KW-1185">Reference proteome</keyword>
<keyword evidence="2" id="KW-0472">Membrane</keyword>
<evidence type="ECO:0000256" key="1">
    <source>
        <dbReference type="SAM" id="MobiDB-lite"/>
    </source>
</evidence>
<gene>
    <name evidence="3" type="primary">U6500D01940</name>
    <name evidence="3" type="ORF">SEUBUCD650_0D01940</name>
</gene>
<protein>
    <submittedName>
        <fullName evidence="3">Uncharacterized protein</fullName>
    </submittedName>
</protein>
<keyword evidence="2" id="KW-0812">Transmembrane</keyword>
<accession>A0ABN8VT41</accession>
<name>A0ABN8VT41_SACEU</name>
<feature type="transmembrane region" description="Helical" evidence="2">
    <location>
        <begin position="6"/>
        <end position="26"/>
    </location>
</feature>
<organism evidence="3 4">
    <name type="scientific">Saccharomyces eubayanus</name>
    <name type="common">Yeast</name>
    <dbReference type="NCBI Taxonomy" id="1080349"/>
    <lineage>
        <taxon>Eukaryota</taxon>
        <taxon>Fungi</taxon>
        <taxon>Dikarya</taxon>
        <taxon>Ascomycota</taxon>
        <taxon>Saccharomycotina</taxon>
        <taxon>Saccharomycetes</taxon>
        <taxon>Saccharomycetales</taxon>
        <taxon>Saccharomycetaceae</taxon>
        <taxon>Saccharomyces</taxon>
    </lineage>
</organism>
<keyword evidence="2" id="KW-1133">Transmembrane helix</keyword>
<sequence length="198" mass="23359">MRLYASITGFSLRAIFFYFLLAFVRLDEFYRSHKKRKPPLLITRTSNTHHLLRQKIHSRRPALPAAVPSPFFFLIFLHFFSFHFLFFFFFFFFSPALLSVSSVGFCYFMNRRGFAIFRPTPRGSKKSSNNNNNNKKKTTTRTQRPHRRQWVERHARAVQGRGEPTFALFFFLRALPSPPRVRLDWTACAHSRAPGTSN</sequence>
<feature type="compositionally biased region" description="Basic residues" evidence="1">
    <location>
        <begin position="134"/>
        <end position="148"/>
    </location>
</feature>
<feature type="transmembrane region" description="Helical" evidence="2">
    <location>
        <begin position="86"/>
        <end position="108"/>
    </location>
</feature>
<evidence type="ECO:0000313" key="3">
    <source>
        <dbReference type="EMBL" id="CAI1904069.1"/>
    </source>
</evidence>
<evidence type="ECO:0000313" key="4">
    <source>
        <dbReference type="Proteomes" id="UP001152964"/>
    </source>
</evidence>
<evidence type="ECO:0000256" key="2">
    <source>
        <dbReference type="SAM" id="Phobius"/>
    </source>
</evidence>